<comment type="similarity">
    <text evidence="2">Belongs to the EMP24/GP25L family.</text>
</comment>
<evidence type="ECO:0000313" key="12">
    <source>
        <dbReference type="RefSeq" id="XP_057388685.1"/>
    </source>
</evidence>
<evidence type="ECO:0000256" key="8">
    <source>
        <dbReference type="SAM" id="MobiDB-lite"/>
    </source>
</evidence>
<evidence type="ECO:0000256" key="3">
    <source>
        <dbReference type="ARBA" id="ARBA00022692"/>
    </source>
</evidence>
<feature type="transmembrane region" description="Helical" evidence="9">
    <location>
        <begin position="129"/>
        <end position="151"/>
    </location>
</feature>
<dbReference type="Proteomes" id="UP001652580">
    <property type="component" value="Chromosome 18"/>
</dbReference>
<dbReference type="GeneID" id="103010431"/>
<dbReference type="Pfam" id="PF01105">
    <property type="entry name" value="EMP24_GP25L"/>
    <property type="match status" value="1"/>
</dbReference>
<name>A0ABM3SFR0_BALAC</name>
<dbReference type="InterPro" id="IPR009038">
    <property type="entry name" value="GOLD_dom"/>
</dbReference>
<evidence type="ECO:0000256" key="5">
    <source>
        <dbReference type="ARBA" id="ARBA00022824"/>
    </source>
</evidence>
<evidence type="ECO:0000256" key="1">
    <source>
        <dbReference type="ARBA" id="ARBA00004115"/>
    </source>
</evidence>
<keyword evidence="7 9" id="KW-0472">Membrane</keyword>
<evidence type="ECO:0000256" key="9">
    <source>
        <dbReference type="SAM" id="Phobius"/>
    </source>
</evidence>
<evidence type="ECO:0000256" key="4">
    <source>
        <dbReference type="ARBA" id="ARBA00022729"/>
    </source>
</evidence>
<sequence length="186" mass="21143">MVLVHQELMLRATLLATVSGYFISIDAHAEECFFKRVTSGTKMGLIFDVAEGGFLDINMEATGPENKGIYKADRESRQDMETEAHQNKLEEMINELLAVAMTAVKHEQDNRGVQERIHRAINDNTNSRVVLWSFFEALVLVAMTLGQIYYLKRLFCSEEEHRLASRSMRDHHVETSHSPSANSQQA</sequence>
<organism evidence="11 12">
    <name type="scientific">Balaenoptera acutorostrata</name>
    <name type="common">Common minke whale</name>
    <name type="synonym">Balaena rostrata</name>
    <dbReference type="NCBI Taxonomy" id="9767"/>
    <lineage>
        <taxon>Eukaryota</taxon>
        <taxon>Metazoa</taxon>
        <taxon>Chordata</taxon>
        <taxon>Craniata</taxon>
        <taxon>Vertebrata</taxon>
        <taxon>Euteleostomi</taxon>
        <taxon>Mammalia</taxon>
        <taxon>Eutheria</taxon>
        <taxon>Laurasiatheria</taxon>
        <taxon>Artiodactyla</taxon>
        <taxon>Whippomorpha</taxon>
        <taxon>Cetacea</taxon>
        <taxon>Mysticeti</taxon>
        <taxon>Balaenopteridae</taxon>
        <taxon>Balaenoptera</taxon>
    </lineage>
</organism>
<feature type="domain" description="GOLD" evidence="10">
    <location>
        <begin position="20"/>
        <end position="156"/>
    </location>
</feature>
<keyword evidence="5" id="KW-0256">Endoplasmic reticulum</keyword>
<accession>A0ABM3SFR0</accession>
<feature type="compositionally biased region" description="Polar residues" evidence="8">
    <location>
        <begin position="176"/>
        <end position="186"/>
    </location>
</feature>
<comment type="subcellular location">
    <subcellularLocation>
        <location evidence="1">Endoplasmic reticulum membrane</location>
        <topology evidence="1">Single-pass type I membrane protein</topology>
    </subcellularLocation>
</comment>
<dbReference type="InterPro" id="IPR015720">
    <property type="entry name" value="Emp24-like"/>
</dbReference>
<keyword evidence="3 9" id="KW-0812">Transmembrane</keyword>
<dbReference type="RefSeq" id="XP_057388685.1">
    <property type="nucleotide sequence ID" value="XM_057532702.1"/>
</dbReference>
<evidence type="ECO:0000256" key="2">
    <source>
        <dbReference type="ARBA" id="ARBA00007104"/>
    </source>
</evidence>
<evidence type="ECO:0000259" key="10">
    <source>
        <dbReference type="SMART" id="SM01190"/>
    </source>
</evidence>
<feature type="region of interest" description="Disordered" evidence="8">
    <location>
        <begin position="166"/>
        <end position="186"/>
    </location>
</feature>
<proteinExistence type="inferred from homology"/>
<dbReference type="SMART" id="SM01190">
    <property type="entry name" value="EMP24_GP25L"/>
    <property type="match status" value="1"/>
</dbReference>
<evidence type="ECO:0000256" key="7">
    <source>
        <dbReference type="ARBA" id="ARBA00023136"/>
    </source>
</evidence>
<reference evidence="12" key="1">
    <citation type="submission" date="2025-08" db="UniProtKB">
        <authorList>
            <consortium name="RefSeq"/>
        </authorList>
    </citation>
    <scope>IDENTIFICATION</scope>
</reference>
<evidence type="ECO:0000313" key="11">
    <source>
        <dbReference type="Proteomes" id="UP001652580"/>
    </source>
</evidence>
<feature type="compositionally biased region" description="Basic and acidic residues" evidence="8">
    <location>
        <begin position="166"/>
        <end position="175"/>
    </location>
</feature>
<dbReference type="PANTHER" id="PTHR22811">
    <property type="entry name" value="TRANSMEMBRANE EMP24 DOMAIN-CONTAINING PROTEIN"/>
    <property type="match status" value="1"/>
</dbReference>
<keyword evidence="4" id="KW-0732">Signal</keyword>
<gene>
    <name evidence="12" type="primary">LOC103010431</name>
</gene>
<protein>
    <submittedName>
        <fullName evidence="12">Transmembrane emp24 domain-containing protein 2-like</fullName>
    </submittedName>
</protein>
<keyword evidence="6 9" id="KW-1133">Transmembrane helix</keyword>
<evidence type="ECO:0000256" key="6">
    <source>
        <dbReference type="ARBA" id="ARBA00022989"/>
    </source>
</evidence>
<keyword evidence="11" id="KW-1185">Reference proteome</keyword>